<accession>A0AAU6SQZ1</accession>
<dbReference type="AlphaFoldDB" id="A0AAU6SQZ1"/>
<organism evidence="1">
    <name type="scientific">bacterium 19PA01SH03</name>
    <dbReference type="NCBI Taxonomy" id="2920705"/>
    <lineage>
        <taxon>Bacteria</taxon>
    </lineage>
</organism>
<dbReference type="EMBL" id="CP095338">
    <property type="protein sequence ID" value="XAG22385.1"/>
    <property type="molecule type" value="Genomic_DNA"/>
</dbReference>
<name>A0AAU6SQZ1_UNCXX</name>
<sequence>MQHSLKSVIRNAIEGWRTEVSKECISHRVASIYHRFELKFEVDAQRKELLKKPGIDDKNNAQNFFRYIERSSLESKATIMDLLPVIIKALPVDRALAALNQFLNPLGFSVAAIGSRQSQSCRDQLLAVHSKETSEAFRAVISLGENASVDQLREAYREVLEGKQSHEPILEYLETLMSKKAA</sequence>
<proteinExistence type="predicted"/>
<protein>
    <submittedName>
        <fullName evidence="1">Toxin YdaT domain-containing protein</fullName>
    </submittedName>
</protein>
<reference evidence="1" key="1">
    <citation type="submission" date="2022-03" db="EMBL/GenBank/DDBJ databases">
        <title>Sea Food Isolates.</title>
        <authorList>
            <person name="Li c."/>
        </authorList>
    </citation>
    <scope>NUCLEOTIDE SEQUENCE</scope>
    <source>
        <strain evidence="1">19PA01SH03</strain>
    </source>
</reference>
<dbReference type="InterPro" id="IPR037042">
    <property type="entry name" value="YdaT-like_sf"/>
</dbReference>
<dbReference type="Gene3D" id="1.10.3600.10">
    <property type="entry name" value="Putative bacterial toxin ydaT"/>
    <property type="match status" value="1"/>
</dbReference>
<gene>
    <name evidence="1" type="ORF">MRN70_06185</name>
</gene>
<evidence type="ECO:0000313" key="1">
    <source>
        <dbReference type="EMBL" id="XAG22385.1"/>
    </source>
</evidence>